<evidence type="ECO:0000256" key="13">
    <source>
        <dbReference type="ARBA" id="ARBA00047872"/>
    </source>
</evidence>
<comment type="catalytic activity">
    <reaction evidence="13 14">
        <text>L-aspartate + ATP = 4-phospho-L-aspartate + ADP</text>
        <dbReference type="Rhea" id="RHEA:23776"/>
        <dbReference type="ChEBI" id="CHEBI:29991"/>
        <dbReference type="ChEBI" id="CHEBI:30616"/>
        <dbReference type="ChEBI" id="CHEBI:57535"/>
        <dbReference type="ChEBI" id="CHEBI:456216"/>
        <dbReference type="EC" id="2.7.2.4"/>
    </reaction>
</comment>
<comment type="pathway">
    <text evidence="2 15">Amino-acid biosynthesis; L-lysine biosynthesis via DAP pathway; (S)-tetrahydrodipicolinate from L-aspartate: step 1/4.</text>
</comment>
<evidence type="ECO:0000256" key="15">
    <source>
        <dbReference type="RuleBase" id="RU004249"/>
    </source>
</evidence>
<dbReference type="GO" id="GO:0004072">
    <property type="term" value="F:aspartate kinase activity"/>
    <property type="evidence" value="ECO:0007669"/>
    <property type="project" value="UniProtKB-EC"/>
</dbReference>
<comment type="similarity">
    <text evidence="5 14">Belongs to the aspartokinase family.</text>
</comment>
<dbReference type="InterPro" id="IPR018042">
    <property type="entry name" value="Aspartate_kinase_CS"/>
</dbReference>
<keyword evidence="19" id="KW-1185">Reference proteome</keyword>
<evidence type="ECO:0000256" key="11">
    <source>
        <dbReference type="ARBA" id="ARBA00022915"/>
    </source>
</evidence>
<evidence type="ECO:0000256" key="2">
    <source>
        <dbReference type="ARBA" id="ARBA00004766"/>
    </source>
</evidence>
<dbReference type="PROSITE" id="PS00324">
    <property type="entry name" value="ASPARTOKINASE"/>
    <property type="match status" value="1"/>
</dbReference>
<comment type="pathway">
    <text evidence="3 15">Amino-acid biosynthesis; L-methionine biosynthesis via de novo pathway; L-homoserine from L-aspartate: step 1/3.</text>
</comment>
<evidence type="ECO:0000256" key="14">
    <source>
        <dbReference type="RuleBase" id="RU003448"/>
    </source>
</evidence>
<evidence type="ECO:0000256" key="7">
    <source>
        <dbReference type="ARBA" id="ARBA00022679"/>
    </source>
</evidence>
<gene>
    <name evidence="18" type="primary">dapG</name>
    <name evidence="18" type="ORF">ACFO4L_03560</name>
</gene>
<reference evidence="19" key="1">
    <citation type="journal article" date="2019" name="Int. J. Syst. Evol. Microbiol.">
        <title>The Global Catalogue of Microorganisms (GCM) 10K type strain sequencing project: providing services to taxonomists for standard genome sequencing and annotation.</title>
        <authorList>
            <consortium name="The Broad Institute Genomics Platform"/>
            <consortium name="The Broad Institute Genome Sequencing Center for Infectious Disease"/>
            <person name="Wu L."/>
            <person name="Ma J."/>
        </authorList>
    </citation>
    <scope>NUCLEOTIDE SEQUENCE [LARGE SCALE GENOMIC DNA]</scope>
    <source>
        <strain evidence="19">JCM 12165</strain>
    </source>
</reference>
<keyword evidence="9 14" id="KW-0418">Kinase</keyword>
<dbReference type="SUPFAM" id="SSF55021">
    <property type="entry name" value="ACT-like"/>
    <property type="match status" value="2"/>
</dbReference>
<dbReference type="InterPro" id="IPR001341">
    <property type="entry name" value="Asp_kinase"/>
</dbReference>
<name>A0ABV9NTL2_9BACI</name>
<feature type="domain" description="Aspartate/glutamate/uridylate kinase" evidence="16">
    <location>
        <begin position="2"/>
        <end position="234"/>
    </location>
</feature>
<evidence type="ECO:0000256" key="3">
    <source>
        <dbReference type="ARBA" id="ARBA00004986"/>
    </source>
</evidence>
<dbReference type="Pfam" id="PF13840">
    <property type="entry name" value="ACT_7"/>
    <property type="match status" value="1"/>
</dbReference>
<dbReference type="InterPro" id="IPR005260">
    <property type="entry name" value="Asp_kin_monofn"/>
</dbReference>
<protein>
    <recommendedName>
        <fullName evidence="14">Aspartokinase</fullName>
        <ecNumber evidence="14">2.7.2.4</ecNumber>
    </recommendedName>
</protein>
<dbReference type="PANTHER" id="PTHR21499:SF3">
    <property type="entry name" value="ASPARTOKINASE"/>
    <property type="match status" value="1"/>
</dbReference>
<dbReference type="SUPFAM" id="SSF53633">
    <property type="entry name" value="Carbamate kinase-like"/>
    <property type="match status" value="1"/>
</dbReference>
<evidence type="ECO:0000256" key="4">
    <source>
        <dbReference type="ARBA" id="ARBA00005139"/>
    </source>
</evidence>
<accession>A0ABV9NTL2</accession>
<evidence type="ECO:0000256" key="6">
    <source>
        <dbReference type="ARBA" id="ARBA00022605"/>
    </source>
</evidence>
<organism evidence="18 19">
    <name type="scientific">Bacillus daqingensis</name>
    <dbReference type="NCBI Taxonomy" id="872396"/>
    <lineage>
        <taxon>Bacteria</taxon>
        <taxon>Bacillati</taxon>
        <taxon>Bacillota</taxon>
        <taxon>Bacilli</taxon>
        <taxon>Bacillales</taxon>
        <taxon>Bacillaceae</taxon>
        <taxon>Bacillus</taxon>
    </lineage>
</organism>
<comment type="function">
    <text evidence="1">Catalyzes the phosphorylation of the beta-carboxyl group of aspartic acid with ATP to yield 4-phospho-L-aspartate, which is involved in the branched biosynthetic pathway leading to the biosynthesis of amino acids threonine, isoleucine and methionine.</text>
</comment>
<evidence type="ECO:0000256" key="5">
    <source>
        <dbReference type="ARBA" id="ARBA00010122"/>
    </source>
</evidence>
<dbReference type="InterPro" id="IPR045865">
    <property type="entry name" value="ACT-like_dom_sf"/>
</dbReference>
<keyword evidence="12" id="KW-0457">Lysine biosynthesis</keyword>
<evidence type="ECO:0000256" key="8">
    <source>
        <dbReference type="ARBA" id="ARBA00022741"/>
    </source>
</evidence>
<evidence type="ECO:0000313" key="18">
    <source>
        <dbReference type="EMBL" id="MFC4735656.1"/>
    </source>
</evidence>
<keyword evidence="7 14" id="KW-0808">Transferase</keyword>
<keyword evidence="8" id="KW-0547">Nucleotide-binding</keyword>
<proteinExistence type="inferred from homology"/>
<dbReference type="Gene3D" id="3.40.1160.10">
    <property type="entry name" value="Acetylglutamate kinase-like"/>
    <property type="match status" value="1"/>
</dbReference>
<feature type="domain" description="CASTOR ACT" evidence="17">
    <location>
        <begin position="333"/>
        <end position="394"/>
    </location>
</feature>
<sequence length="402" mass="41983">MKLIVQKFGGSSLQTEAKRNQCAEHILTALQDGFKVVAVVSAIGRSGDPYATDTLLKLAGGNTPAVSAKELDMLMACGETISSVAFSALLQHKGVKAGAMSGAEAGFRTNEVYGDARITEMQTAALEGALKDKDVIVVTGFQGMTPKGTTATLGRGGSDTSATALGAALKAEMVDIFTDVAGIMTADPRIAGNAKPLKAVTYAEVSNMAYQGAKVIHPRAVEIAMQAEIPLRIRAFSEDGPGTIIRSTIDGAAGQDVKERPITAVTHKDNVCQIKAAGPNPKADVFTAMAEAGISVDFISIHPEFATFTIPSEKRTEALDSLQDLPHDVTWTDQCAKVAVVGGGMSGVPGIAAKIVTALEQQGIHVLQSADSHTTIWVLVSSPQLRNAVNVLHDSFLTDNNA</sequence>
<evidence type="ECO:0000256" key="9">
    <source>
        <dbReference type="ARBA" id="ARBA00022777"/>
    </source>
</evidence>
<keyword evidence="6 15" id="KW-0028">Amino-acid biosynthesis</keyword>
<dbReference type="NCBIfam" id="TIGR00657">
    <property type="entry name" value="asp_kinases"/>
    <property type="match status" value="1"/>
</dbReference>
<dbReference type="EMBL" id="JBHSGK010000003">
    <property type="protein sequence ID" value="MFC4735656.1"/>
    <property type="molecule type" value="Genomic_DNA"/>
</dbReference>
<evidence type="ECO:0000259" key="17">
    <source>
        <dbReference type="Pfam" id="PF13840"/>
    </source>
</evidence>
<dbReference type="InterPro" id="IPR001048">
    <property type="entry name" value="Asp/Glu/Uridylate_kinase"/>
</dbReference>
<evidence type="ECO:0000259" key="16">
    <source>
        <dbReference type="Pfam" id="PF00696"/>
    </source>
</evidence>
<evidence type="ECO:0000256" key="10">
    <source>
        <dbReference type="ARBA" id="ARBA00022840"/>
    </source>
</evidence>
<dbReference type="EC" id="2.7.2.4" evidence="14"/>
<comment type="pathway">
    <text evidence="4 15">Amino-acid biosynthesis; L-threonine biosynthesis; L-threonine from L-aspartate: step 1/5.</text>
</comment>
<evidence type="ECO:0000256" key="1">
    <source>
        <dbReference type="ARBA" id="ARBA00003121"/>
    </source>
</evidence>
<dbReference type="Pfam" id="PF00696">
    <property type="entry name" value="AA_kinase"/>
    <property type="match status" value="1"/>
</dbReference>
<comment type="caution">
    <text evidence="18">The sequence shown here is derived from an EMBL/GenBank/DDBJ whole genome shotgun (WGS) entry which is preliminary data.</text>
</comment>
<dbReference type="Gene3D" id="3.30.2130.10">
    <property type="entry name" value="VC0802-like"/>
    <property type="match status" value="1"/>
</dbReference>
<dbReference type="NCBIfam" id="NF006068">
    <property type="entry name" value="PRK08210.1"/>
    <property type="match status" value="1"/>
</dbReference>
<evidence type="ECO:0000313" key="19">
    <source>
        <dbReference type="Proteomes" id="UP001595896"/>
    </source>
</evidence>
<keyword evidence="11" id="KW-0220">Diaminopimelate biosynthesis</keyword>
<evidence type="ECO:0000256" key="12">
    <source>
        <dbReference type="ARBA" id="ARBA00023154"/>
    </source>
</evidence>
<dbReference type="InterPro" id="IPR027795">
    <property type="entry name" value="CASTOR_ACT_dom"/>
</dbReference>
<dbReference type="PANTHER" id="PTHR21499">
    <property type="entry name" value="ASPARTATE KINASE"/>
    <property type="match status" value="1"/>
</dbReference>
<dbReference type="RefSeq" id="WP_377908280.1">
    <property type="nucleotide sequence ID" value="NZ_JBHSGK010000003.1"/>
</dbReference>
<keyword evidence="10" id="KW-0067">ATP-binding</keyword>
<dbReference type="InterPro" id="IPR036393">
    <property type="entry name" value="AceGlu_kinase-like_sf"/>
</dbReference>
<dbReference type="Proteomes" id="UP001595896">
    <property type="component" value="Unassembled WGS sequence"/>
</dbReference>
<dbReference type="PIRSF" id="PIRSF000726">
    <property type="entry name" value="Asp_kin"/>
    <property type="match status" value="1"/>
</dbReference>